<reference evidence="5" key="1">
    <citation type="submission" date="2016-02" db="EMBL/GenBank/DDBJ databases">
        <title>Draft genome sequence of Microdochium bolleyi, a fungal endophyte of beachgrass.</title>
        <authorList>
            <consortium name="DOE Joint Genome Institute"/>
            <person name="David A.S."/>
            <person name="May G."/>
            <person name="Haridas S."/>
            <person name="Lim J."/>
            <person name="Wang M."/>
            <person name="Labutti K."/>
            <person name="Lipzen A."/>
            <person name="Barry K."/>
            <person name="Grigoriev I.V."/>
        </authorList>
    </citation>
    <scope>NUCLEOTIDE SEQUENCE [LARGE SCALE GENOMIC DNA]</scope>
    <source>
        <strain evidence="5">J235TASD1</strain>
    </source>
</reference>
<name>A0A136JI11_9PEZI</name>
<feature type="transmembrane region" description="Helical" evidence="2">
    <location>
        <begin position="99"/>
        <end position="120"/>
    </location>
</feature>
<feature type="domain" description="Rhodopsin" evidence="3">
    <location>
        <begin position="51"/>
        <end position="274"/>
    </location>
</feature>
<proteinExistence type="predicted"/>
<protein>
    <recommendedName>
        <fullName evidence="3">Rhodopsin domain-containing protein</fullName>
    </recommendedName>
</protein>
<feature type="transmembrane region" description="Helical" evidence="2">
    <location>
        <begin position="249"/>
        <end position="270"/>
    </location>
</feature>
<feature type="transmembrane region" description="Helical" evidence="2">
    <location>
        <begin position="20"/>
        <end position="43"/>
    </location>
</feature>
<feature type="compositionally biased region" description="Basic and acidic residues" evidence="1">
    <location>
        <begin position="408"/>
        <end position="417"/>
    </location>
</feature>
<dbReference type="EMBL" id="KQ964245">
    <property type="protein sequence ID" value="KXJ96779.1"/>
    <property type="molecule type" value="Genomic_DNA"/>
</dbReference>
<evidence type="ECO:0000259" key="3">
    <source>
        <dbReference type="Pfam" id="PF20684"/>
    </source>
</evidence>
<feature type="transmembrane region" description="Helical" evidence="2">
    <location>
        <begin position="55"/>
        <end position="79"/>
    </location>
</feature>
<keyword evidence="2" id="KW-0812">Transmembrane</keyword>
<evidence type="ECO:0000256" key="1">
    <source>
        <dbReference type="SAM" id="MobiDB-lite"/>
    </source>
</evidence>
<dbReference type="InParanoid" id="A0A136JI11"/>
<feature type="transmembrane region" description="Helical" evidence="2">
    <location>
        <begin position="132"/>
        <end position="153"/>
    </location>
</feature>
<feature type="transmembrane region" description="Helical" evidence="2">
    <location>
        <begin position="173"/>
        <end position="198"/>
    </location>
</feature>
<dbReference type="Proteomes" id="UP000070501">
    <property type="component" value="Unassembled WGS sequence"/>
</dbReference>
<dbReference type="OrthoDB" id="3918601at2759"/>
<dbReference type="PANTHER" id="PTHR38794:SF1">
    <property type="entry name" value="INTEGRAL MEMBRANE PROTEIN"/>
    <property type="match status" value="1"/>
</dbReference>
<keyword evidence="2" id="KW-0472">Membrane</keyword>
<feature type="region of interest" description="Disordered" evidence="1">
    <location>
        <begin position="306"/>
        <end position="355"/>
    </location>
</feature>
<feature type="region of interest" description="Disordered" evidence="1">
    <location>
        <begin position="400"/>
        <end position="419"/>
    </location>
</feature>
<keyword evidence="2" id="KW-1133">Transmembrane helix</keyword>
<dbReference type="AlphaFoldDB" id="A0A136JI11"/>
<organism evidence="4 5">
    <name type="scientific">Microdochium bolleyi</name>
    <dbReference type="NCBI Taxonomy" id="196109"/>
    <lineage>
        <taxon>Eukaryota</taxon>
        <taxon>Fungi</taxon>
        <taxon>Dikarya</taxon>
        <taxon>Ascomycota</taxon>
        <taxon>Pezizomycotina</taxon>
        <taxon>Sordariomycetes</taxon>
        <taxon>Xylariomycetidae</taxon>
        <taxon>Xylariales</taxon>
        <taxon>Microdochiaceae</taxon>
        <taxon>Microdochium</taxon>
    </lineage>
</organism>
<evidence type="ECO:0000256" key="2">
    <source>
        <dbReference type="SAM" id="Phobius"/>
    </source>
</evidence>
<dbReference type="Pfam" id="PF20684">
    <property type="entry name" value="Fung_rhodopsin"/>
    <property type="match status" value="1"/>
</dbReference>
<feature type="transmembrane region" description="Helical" evidence="2">
    <location>
        <begin position="210"/>
        <end position="229"/>
    </location>
</feature>
<dbReference type="STRING" id="196109.A0A136JI11"/>
<gene>
    <name evidence="4" type="ORF">Micbo1qcDRAFT_229597</name>
</gene>
<accession>A0A136JI11</accession>
<sequence>MDKGTQSAPFLLLDDDNRGAVVAIVAIIGLLVTFSVIVSKLVFRPGLHLLRSYDYSLFAGLLFLLVHEVLVIYSATLGLGKHVQALDKVALDSLRKAQFTTSIFEILVFFSTKISICWFIETINSFSHIRRANRVLIGLVIICFVVGLLGTAFRCQLPTSWLADSPTSCPAAGPIQSFVLISSLVTDTLIFLVAFMMIVPVQTSFQTKCLIIGLFSMRLLCAITVAPVLPRISYVYNGAGTDFSWDAVIPTISLTIASHLAVITACIPSLKGVFDSWLGNTFGIDIDAPYQLERIQDKSGFAVTEYDAHNQNSSSRSGGGVRSRLRGSKPGHLESCSRGSAAVSGEGSGRKLNSGGGGLVAASVATLKLTTSSPTGTACFAGNQDGNSSRNHREILRGSGHAYGTSSRKQDEDRSESVKGLTDGVIMIHSDVEVRFDDRDASSCSSRG</sequence>
<evidence type="ECO:0000313" key="4">
    <source>
        <dbReference type="EMBL" id="KXJ96779.1"/>
    </source>
</evidence>
<evidence type="ECO:0000313" key="5">
    <source>
        <dbReference type="Proteomes" id="UP000070501"/>
    </source>
</evidence>
<dbReference type="PANTHER" id="PTHR38794">
    <property type="entry name" value="INTEGRAL MEMBRANE PROTEIN"/>
    <property type="match status" value="1"/>
</dbReference>
<keyword evidence="5" id="KW-1185">Reference proteome</keyword>
<dbReference type="InterPro" id="IPR049326">
    <property type="entry name" value="Rhodopsin_dom_fungi"/>
</dbReference>